<gene>
    <name evidence="2" type="ORF">DM01DRAFT_1374173</name>
</gene>
<accession>A0A1X2GIS0</accession>
<evidence type="ECO:0000313" key="2">
    <source>
        <dbReference type="EMBL" id="ORX54019.1"/>
    </source>
</evidence>
<feature type="compositionally biased region" description="Pro residues" evidence="1">
    <location>
        <begin position="326"/>
        <end position="336"/>
    </location>
</feature>
<feature type="region of interest" description="Disordered" evidence="1">
    <location>
        <begin position="264"/>
        <end position="345"/>
    </location>
</feature>
<dbReference type="STRING" id="101127.A0A1X2GIS0"/>
<dbReference type="AlphaFoldDB" id="A0A1X2GIS0"/>
<dbReference type="PANTHER" id="PTHR14187:SF5">
    <property type="entry name" value="HEAT SHOCK 70 KDA PROTEIN 12A"/>
    <property type="match status" value="1"/>
</dbReference>
<dbReference type="Proteomes" id="UP000242146">
    <property type="component" value="Unassembled WGS sequence"/>
</dbReference>
<sequence length="357" mass="39622">MQCLTPLWSTSSHIFFEDDDDEYYINISSSLGYPNSEDLDYGIHDGTIVFTFEEIRDKVFEPAVTRVLNLIQRQLDSSGSNSVDAIFMVGGFGMSTYLQHLIAVGRDAVYFGMNPHLVTQRVNRRTYGLDANLPFNSLHDPQTHRIDVRGKSYCRDRFSVYVNKGDAIGVDESVTKDIITVYPNDFSIVLCAYDGDGPAPRMVGDARVKEGGTFRIQMPSFPDVTSGTHIPGKAHMYFGLTKIKIEVEIRDQCFTFTSRMDPADDIPGGLHCRNTSTFQRHTPLPTPSTPKPSHSSRPSTATPPYQCPKPDRTSVSTDSQEARSLPPTPNPTPAPAPSTRSTNGLYTFSARLPVVRV</sequence>
<keyword evidence="3" id="KW-1185">Reference proteome</keyword>
<evidence type="ECO:0000313" key="3">
    <source>
        <dbReference type="Proteomes" id="UP000242146"/>
    </source>
</evidence>
<dbReference type="PANTHER" id="PTHR14187">
    <property type="entry name" value="ALPHA KINASE/ELONGATION FACTOR 2 KINASE"/>
    <property type="match status" value="1"/>
</dbReference>
<dbReference type="EMBL" id="MCGT01000014">
    <property type="protein sequence ID" value="ORX54019.1"/>
    <property type="molecule type" value="Genomic_DNA"/>
</dbReference>
<feature type="compositionally biased region" description="Low complexity" evidence="1">
    <location>
        <begin position="291"/>
        <end position="300"/>
    </location>
</feature>
<proteinExistence type="predicted"/>
<dbReference type="OrthoDB" id="2963168at2759"/>
<reference evidence="2 3" key="1">
    <citation type="submission" date="2016-07" db="EMBL/GenBank/DDBJ databases">
        <title>Pervasive Adenine N6-methylation of Active Genes in Fungi.</title>
        <authorList>
            <consortium name="DOE Joint Genome Institute"/>
            <person name="Mondo S.J."/>
            <person name="Dannebaum R.O."/>
            <person name="Kuo R.C."/>
            <person name="Labutti K."/>
            <person name="Haridas S."/>
            <person name="Kuo A."/>
            <person name="Salamov A."/>
            <person name="Ahrendt S.R."/>
            <person name="Lipzen A."/>
            <person name="Sullivan W."/>
            <person name="Andreopoulos W.B."/>
            <person name="Clum A."/>
            <person name="Lindquist E."/>
            <person name="Daum C."/>
            <person name="Ramamoorthy G.K."/>
            <person name="Gryganskyi A."/>
            <person name="Culley D."/>
            <person name="Magnuson J.K."/>
            <person name="James T.Y."/>
            <person name="O'Malley M.A."/>
            <person name="Stajich J.E."/>
            <person name="Spatafora J.W."/>
            <person name="Visel A."/>
            <person name="Grigoriev I.V."/>
        </authorList>
    </citation>
    <scope>NUCLEOTIDE SEQUENCE [LARGE SCALE GENOMIC DNA]</scope>
    <source>
        <strain evidence="2 3">NRRL 3301</strain>
    </source>
</reference>
<protein>
    <submittedName>
        <fullName evidence="2">Uncharacterized protein</fullName>
    </submittedName>
</protein>
<comment type="caution">
    <text evidence="2">The sequence shown here is derived from an EMBL/GenBank/DDBJ whole genome shotgun (WGS) entry which is preliminary data.</text>
</comment>
<evidence type="ECO:0000256" key="1">
    <source>
        <dbReference type="SAM" id="MobiDB-lite"/>
    </source>
</evidence>
<name>A0A1X2GIS0_9FUNG</name>
<organism evidence="2 3">
    <name type="scientific">Hesseltinella vesiculosa</name>
    <dbReference type="NCBI Taxonomy" id="101127"/>
    <lineage>
        <taxon>Eukaryota</taxon>
        <taxon>Fungi</taxon>
        <taxon>Fungi incertae sedis</taxon>
        <taxon>Mucoromycota</taxon>
        <taxon>Mucoromycotina</taxon>
        <taxon>Mucoromycetes</taxon>
        <taxon>Mucorales</taxon>
        <taxon>Cunninghamellaceae</taxon>
        <taxon>Hesseltinella</taxon>
    </lineage>
</organism>